<feature type="active site" description="Charge relay system" evidence="5">
    <location>
        <position position="207"/>
    </location>
</feature>
<evidence type="ECO:0000313" key="8">
    <source>
        <dbReference type="EMBL" id="KJF60431.1"/>
    </source>
</evidence>
<dbReference type="PANTHER" id="PTHR46072">
    <property type="entry name" value="AMIDASE-RELATED-RELATED"/>
    <property type="match status" value="1"/>
</dbReference>
<dbReference type="EMBL" id="GG704912">
    <property type="protein sequence ID" value="KJF60431.1"/>
    <property type="molecule type" value="Genomic_DNA"/>
</dbReference>
<dbReference type="OrthoDB" id="6428749at2759"/>
<dbReference type="InParanoid" id="A0A0D8JTZ0"/>
<gene>
    <name evidence="8" type="ORF">CIMG_12411</name>
</gene>
<dbReference type="OMA" id="DPEFYHG"/>
<dbReference type="PROSITE" id="PS00571">
    <property type="entry name" value="AMIDASES"/>
    <property type="match status" value="1"/>
</dbReference>
<sequence>MLQTYKEISAIAQKRRDDAINAFFKVPDVREEDLPRDLRSFPKTSGLLSAEELEIINSDAETLLQRIRSRSLTSVAATNAFCKAAVIAQKLTNCVTEVLFREGLARARYLDEYLAKNNKTIGPLHGLPLSLKDNFITPPHPSSIGMSLYANEPTDKESVLVHILKDLGAVFYVKTNVPTAMMMPETSNRVWGETRNPIHKGLTPGGSSGGEGAIMAMRASPLGVGTDIGGSIRIPSAFCHLYGLKPSFGRLPIWGGRPSIPGQDFVNGVCGPMSPSLRSIKLFCESVLSEEAAPWNYDPKIVPMPWKKDVIQPKGRKLRIGVLGNNDTIITCHPPVERALEMVKTALQDAGHDVFEWEPIAHREIMNLLAEGFDELGSSAIMPNLQAFQEPLYGAMQRMFAGGKASGGKLGPEKLREMILRRNQLQKDYLDRWLATKTATAGPMDCIITPVAAAAAARLGLGETVDYVGYTGVANLLDLPGCTFPVTYADKSVDLKRGSDWKALSSRDQAVQDDYDPEFYHGAPVSLQLVGRRLEEEKVVEMVEIVSEALKFQPRPNL</sequence>
<keyword evidence="4" id="KW-0378">Hydrolase</keyword>
<evidence type="ECO:0000259" key="7">
    <source>
        <dbReference type="Pfam" id="PF01425"/>
    </source>
</evidence>
<dbReference type="SUPFAM" id="SSF75304">
    <property type="entry name" value="Amidase signature (AS) enzymes"/>
    <property type="match status" value="1"/>
</dbReference>
<dbReference type="PIRSF" id="PIRSF001221">
    <property type="entry name" value="Amidase_fungi"/>
    <property type="match status" value="1"/>
</dbReference>
<dbReference type="EC" id="3.5.1.4" evidence="3"/>
<reference evidence="9" key="1">
    <citation type="journal article" date="2009" name="Genome Res.">
        <title>Comparative genomic analyses of the human fungal pathogens Coccidioides and their relatives.</title>
        <authorList>
            <person name="Sharpton T.J."/>
            <person name="Stajich J.E."/>
            <person name="Rounsley S.D."/>
            <person name="Gardner M.J."/>
            <person name="Wortman J.R."/>
            <person name="Jordar V.S."/>
            <person name="Maiti R."/>
            <person name="Kodira C.D."/>
            <person name="Neafsey D.E."/>
            <person name="Zeng Q."/>
            <person name="Hung C.-Y."/>
            <person name="McMahan C."/>
            <person name="Muszewska A."/>
            <person name="Grynberg M."/>
            <person name="Mandel M.A."/>
            <person name="Kellner E.M."/>
            <person name="Barker B.M."/>
            <person name="Galgiani J.N."/>
            <person name="Orbach M.J."/>
            <person name="Kirkland T.N."/>
            <person name="Cole G.T."/>
            <person name="Henn M.R."/>
            <person name="Birren B.W."/>
            <person name="Taylor J.W."/>
        </authorList>
    </citation>
    <scope>NUCLEOTIDE SEQUENCE [LARGE SCALE GENOMIC DNA]</scope>
    <source>
        <strain evidence="9">RS</strain>
    </source>
</reference>
<evidence type="ECO:0000256" key="3">
    <source>
        <dbReference type="ARBA" id="ARBA00012922"/>
    </source>
</evidence>
<dbReference type="Proteomes" id="UP000001261">
    <property type="component" value="Unassembled WGS sequence"/>
</dbReference>
<organism evidence="8 9">
    <name type="scientific">Coccidioides immitis (strain RS)</name>
    <name type="common">Valley fever fungus</name>
    <dbReference type="NCBI Taxonomy" id="246410"/>
    <lineage>
        <taxon>Eukaryota</taxon>
        <taxon>Fungi</taxon>
        <taxon>Dikarya</taxon>
        <taxon>Ascomycota</taxon>
        <taxon>Pezizomycotina</taxon>
        <taxon>Eurotiomycetes</taxon>
        <taxon>Eurotiomycetidae</taxon>
        <taxon>Onygenales</taxon>
        <taxon>Onygenaceae</taxon>
        <taxon>Coccidioides</taxon>
    </lineage>
</organism>
<evidence type="ECO:0000256" key="2">
    <source>
        <dbReference type="ARBA" id="ARBA00009199"/>
    </source>
</evidence>
<dbReference type="VEuPathDB" id="FungiDB:CIMG_12411"/>
<dbReference type="InterPro" id="IPR023631">
    <property type="entry name" value="Amidase_dom"/>
</dbReference>
<dbReference type="KEGG" id="cim:CIMG_12411"/>
<name>A0A0D8JTZ0_COCIM</name>
<dbReference type="RefSeq" id="XP_012214188.1">
    <property type="nucleotide sequence ID" value="XM_012358765.1"/>
</dbReference>
<evidence type="ECO:0000256" key="5">
    <source>
        <dbReference type="PIRSR" id="PIRSR001221-1"/>
    </source>
</evidence>
<feature type="binding site" evidence="6">
    <location>
        <position position="181"/>
    </location>
    <ligand>
        <name>substrate</name>
    </ligand>
</feature>
<feature type="active site" description="Charge relay system" evidence="5">
    <location>
        <position position="132"/>
    </location>
</feature>
<reference evidence="9" key="2">
    <citation type="journal article" date="2010" name="Genome Res.">
        <title>Population genomic sequencing of Coccidioides fungi reveals recent hybridization and transposon control.</title>
        <authorList>
            <person name="Neafsey D.E."/>
            <person name="Barker B.M."/>
            <person name="Sharpton T.J."/>
            <person name="Stajich J.E."/>
            <person name="Park D.J."/>
            <person name="Whiston E."/>
            <person name="Hung C.-Y."/>
            <person name="McMahan C."/>
            <person name="White J."/>
            <person name="Sykes S."/>
            <person name="Heiman D."/>
            <person name="Young S."/>
            <person name="Zeng Q."/>
            <person name="Abouelleil A."/>
            <person name="Aftuck L."/>
            <person name="Bessette D."/>
            <person name="Brown A."/>
            <person name="FitzGerald M."/>
            <person name="Lui A."/>
            <person name="Macdonald J.P."/>
            <person name="Priest M."/>
            <person name="Orbach M.J."/>
            <person name="Galgiani J.N."/>
            <person name="Kirkland T.N."/>
            <person name="Cole G.T."/>
            <person name="Birren B.W."/>
            <person name="Henn M.R."/>
            <person name="Taylor J.W."/>
            <person name="Rounsley S.D."/>
        </authorList>
    </citation>
    <scope>GENOME REANNOTATION</scope>
    <source>
        <strain evidence="9">RS</strain>
    </source>
</reference>
<dbReference type="PANTHER" id="PTHR46072:SF11">
    <property type="entry name" value="AMIDASE-RELATED"/>
    <property type="match status" value="1"/>
</dbReference>
<accession>A0A0D8JTZ0</accession>
<evidence type="ECO:0000256" key="4">
    <source>
        <dbReference type="ARBA" id="ARBA00022801"/>
    </source>
</evidence>
<comment type="similarity">
    <text evidence="2">Belongs to the amidase family.</text>
</comment>
<dbReference type="Gene3D" id="3.90.1300.10">
    <property type="entry name" value="Amidase signature (AS) domain"/>
    <property type="match status" value="1"/>
</dbReference>
<dbReference type="STRING" id="246410.A0A0D8JTZ0"/>
<dbReference type="AlphaFoldDB" id="A0A0D8JTZ0"/>
<evidence type="ECO:0000256" key="1">
    <source>
        <dbReference type="ARBA" id="ARBA00001311"/>
    </source>
</evidence>
<feature type="domain" description="Amidase" evidence="7">
    <location>
        <begin position="77"/>
        <end position="539"/>
    </location>
</feature>
<evidence type="ECO:0000256" key="6">
    <source>
        <dbReference type="PIRSR" id="PIRSR001221-2"/>
    </source>
</evidence>
<dbReference type="InterPro" id="IPR020556">
    <property type="entry name" value="Amidase_CS"/>
</dbReference>
<dbReference type="InterPro" id="IPR036928">
    <property type="entry name" value="AS_sf"/>
</dbReference>
<dbReference type="GO" id="GO:0004040">
    <property type="term" value="F:amidase activity"/>
    <property type="evidence" value="ECO:0007669"/>
    <property type="project" value="UniProtKB-EC"/>
</dbReference>
<protein>
    <recommendedName>
        <fullName evidence="3">amidase</fullName>
        <ecNumber evidence="3">3.5.1.4</ecNumber>
    </recommendedName>
</protein>
<dbReference type="Pfam" id="PF01425">
    <property type="entry name" value="Amidase"/>
    <property type="match status" value="1"/>
</dbReference>
<feature type="binding site" evidence="6">
    <location>
        <position position="207"/>
    </location>
    <ligand>
        <name>substrate</name>
    </ligand>
</feature>
<feature type="active site" description="Acyl-ester intermediate" evidence="5">
    <location>
        <position position="231"/>
    </location>
</feature>
<feature type="binding site" evidence="6">
    <location>
        <begin position="228"/>
        <end position="231"/>
    </location>
    <ligand>
        <name>substrate</name>
    </ligand>
</feature>
<keyword evidence="9" id="KW-1185">Reference proteome</keyword>
<dbReference type="GeneID" id="24164125"/>
<comment type="catalytic activity">
    <reaction evidence="1">
        <text>a monocarboxylic acid amide + H2O = a monocarboxylate + NH4(+)</text>
        <dbReference type="Rhea" id="RHEA:12020"/>
        <dbReference type="ChEBI" id="CHEBI:15377"/>
        <dbReference type="ChEBI" id="CHEBI:28938"/>
        <dbReference type="ChEBI" id="CHEBI:35757"/>
        <dbReference type="ChEBI" id="CHEBI:83628"/>
        <dbReference type="EC" id="3.5.1.4"/>
    </reaction>
</comment>
<proteinExistence type="inferred from homology"/>
<evidence type="ECO:0000313" key="9">
    <source>
        <dbReference type="Proteomes" id="UP000001261"/>
    </source>
</evidence>